<accession>A0A076YI18</accession>
<dbReference type="RefSeq" id="YP_009097704.1">
    <property type="nucleotide sequence ID" value="NC_025414.1"/>
</dbReference>
<dbReference type="GeneID" id="22113574"/>
<keyword evidence="2" id="KW-1185">Reference proteome</keyword>
<name>A0A076YI18_9CAUD</name>
<organism evidence="1 2">
    <name type="scientific">Citrobacter phage Miller</name>
    <dbReference type="NCBI Taxonomy" id="1527524"/>
    <lineage>
        <taxon>Viruses</taxon>
        <taxon>Duplodnaviria</taxon>
        <taxon>Heunggongvirae</taxon>
        <taxon>Uroviricota</taxon>
        <taxon>Caudoviricetes</taxon>
        <taxon>Pantevenvirales</taxon>
        <taxon>Straboviridae</taxon>
        <taxon>Pseudotevenvirus</taxon>
        <taxon>Pseudotevenvirus miller</taxon>
    </lineage>
</organism>
<dbReference type="Proteomes" id="UP000201263">
    <property type="component" value="Segment"/>
</dbReference>
<protein>
    <submittedName>
        <fullName evidence="1">Uncharacterized protein</fullName>
    </submittedName>
</protein>
<evidence type="ECO:0000313" key="2">
    <source>
        <dbReference type="Proteomes" id="UP000201263"/>
    </source>
</evidence>
<reference evidence="1 2" key="1">
    <citation type="submission" date="2014-07" db="EMBL/GenBank/DDBJ databases">
        <title>Complete Genome of Citrobacter freundii Myophage Miller.</title>
        <authorList>
            <person name="Hwang K."/>
            <person name="Luna A.J."/>
            <person name="Hernandez A.C."/>
            <person name="Everett G.F.K."/>
        </authorList>
    </citation>
    <scope>NUCLEOTIDE SEQUENCE [LARGE SCALE GENOMIC DNA]</scope>
</reference>
<evidence type="ECO:0000313" key="1">
    <source>
        <dbReference type="EMBL" id="AIK68038.1"/>
    </source>
</evidence>
<dbReference type="EMBL" id="KM236237">
    <property type="protein sequence ID" value="AIK68038.1"/>
    <property type="molecule type" value="Genomic_DNA"/>
</dbReference>
<sequence>MKELNLSKEEVEKRIAEGLEVIKSIDWGKVIDSMPDIPDTICLNCGRSVMVGKCCDNQNIVIMDRKEVSPEVWDQIQEIIKNPPEPTKRLRELMSRTPRYEK</sequence>
<gene>
    <name evidence="1" type="ORF">CPTMiller_00102</name>
</gene>
<dbReference type="KEGG" id="vg:22113574"/>
<proteinExistence type="predicted"/>